<dbReference type="SUPFAM" id="SSF56672">
    <property type="entry name" value="DNA/RNA polymerases"/>
    <property type="match status" value="1"/>
</dbReference>
<dbReference type="EC" id="2.7.7.7" evidence="2"/>
<dbReference type="Pfam" id="PF03175">
    <property type="entry name" value="DNA_pol_B_2"/>
    <property type="match status" value="2"/>
</dbReference>
<evidence type="ECO:0000256" key="6">
    <source>
        <dbReference type="ARBA" id="ARBA00022722"/>
    </source>
</evidence>
<dbReference type="Gene3D" id="3.30.420.10">
    <property type="entry name" value="Ribonuclease H-like superfamily/Ribonuclease H"/>
    <property type="match status" value="1"/>
</dbReference>
<keyword evidence="8" id="KW-0239">DNA-directed DNA polymerase</keyword>
<feature type="domain" description="DNA-directed DNA polymerase family B mitochondria/virus" evidence="12">
    <location>
        <begin position="508"/>
        <end position="594"/>
    </location>
</feature>
<keyword evidence="9" id="KW-1194">Viral DNA replication</keyword>
<evidence type="ECO:0000256" key="4">
    <source>
        <dbReference type="ARBA" id="ARBA00022695"/>
    </source>
</evidence>
<dbReference type="InterPro" id="IPR004868">
    <property type="entry name" value="DNA-dir_DNA_pol_B_mt/vir"/>
</dbReference>
<dbReference type="GO" id="GO:0000166">
    <property type="term" value="F:nucleotide binding"/>
    <property type="evidence" value="ECO:0007669"/>
    <property type="project" value="InterPro"/>
</dbReference>
<dbReference type="InterPro" id="IPR036397">
    <property type="entry name" value="RNaseH_sf"/>
</dbReference>
<dbReference type="Proteomes" id="UP000228854">
    <property type="component" value="Segment"/>
</dbReference>
<evidence type="ECO:0000256" key="5">
    <source>
        <dbReference type="ARBA" id="ARBA00022705"/>
    </source>
</evidence>
<evidence type="ECO:0000256" key="10">
    <source>
        <dbReference type="ARBA" id="ARBA00023125"/>
    </source>
</evidence>
<evidence type="ECO:0000256" key="3">
    <source>
        <dbReference type="ARBA" id="ARBA00022679"/>
    </source>
</evidence>
<dbReference type="Gene3D" id="3.90.1600.10">
    <property type="entry name" value="Palm domain of DNA polymerase"/>
    <property type="match status" value="2"/>
</dbReference>
<evidence type="ECO:0000256" key="11">
    <source>
        <dbReference type="ARBA" id="ARBA00049244"/>
    </source>
</evidence>
<keyword evidence="3" id="KW-0808">Transferase</keyword>
<comment type="catalytic activity">
    <reaction evidence="11">
        <text>DNA(n) + a 2'-deoxyribonucleoside 5'-triphosphate = DNA(n+1) + diphosphate</text>
        <dbReference type="Rhea" id="RHEA:22508"/>
        <dbReference type="Rhea" id="RHEA-COMP:17339"/>
        <dbReference type="Rhea" id="RHEA-COMP:17340"/>
        <dbReference type="ChEBI" id="CHEBI:33019"/>
        <dbReference type="ChEBI" id="CHEBI:61560"/>
        <dbReference type="ChEBI" id="CHEBI:173112"/>
        <dbReference type="EC" id="2.7.7.7"/>
    </reaction>
</comment>
<dbReference type="GO" id="GO:0039693">
    <property type="term" value="P:viral DNA genome replication"/>
    <property type="evidence" value="ECO:0007669"/>
    <property type="project" value="UniProtKB-KW"/>
</dbReference>
<evidence type="ECO:0000256" key="2">
    <source>
        <dbReference type="ARBA" id="ARBA00012417"/>
    </source>
</evidence>
<evidence type="ECO:0000313" key="13">
    <source>
        <dbReference type="EMBL" id="ARW58296.1"/>
    </source>
</evidence>
<gene>
    <name evidence="13" type="ORF">CPS1_06</name>
</gene>
<organism evidence="13 14">
    <name type="scientific">Clostridium phage CPS1</name>
    <dbReference type="NCBI Taxonomy" id="1983541"/>
    <lineage>
        <taxon>Viruses</taxon>
        <taxon>Duplodnaviria</taxon>
        <taxon>Heunggongvirae</taxon>
        <taxon>Uroviricota</taxon>
        <taxon>Caudoviricetes</taxon>
        <taxon>Guelinviridae</taxon>
        <taxon>Denniswatsonvirinae</taxon>
        <taxon>Gregsiragusavirus</taxon>
        <taxon>Gregsiragusavirus CPS1</taxon>
    </lineage>
</organism>
<evidence type="ECO:0000256" key="7">
    <source>
        <dbReference type="ARBA" id="ARBA00022801"/>
    </source>
</evidence>
<keyword evidence="4" id="KW-0548">Nucleotidyltransferase</keyword>
<sequence>MNKHLTYVNEHSLQVTEYSKIDSKDLIFDIETCYVDEKMLNKDYPQKDKKRKVWAFGLGATNTNNVIFGCDLDEAFYTFQMIGFEQAKKENIKKNKNKRVITLSVAVHNVAYEISYMQYWLTDNGFTYVNPSLQTNELGISRTIENFKPMTFSIVQTDNVYYGLEVNLPNTLELSDKDGHVNTFSVKVKFWDTLKIVPCSLDKAYKFCNNLDEMFYKLKEEFNYDKIREDNHILTDIERRYLYNDIRILKEVINDYFYNSLLKFEYNDEEIYISSNCKTSSSISFKSALEITYFEDRNKKKAFINQFEIEERQMLLSKMAREMENKSYEGGWTWYNPKIVNKVVKCNGSSFDINSSYPFQVESALLPYGMPTEYKGYVKPVEGEEVAIYNIGFDYFKPKSKEHELQMIRLGAKNFSDTDLPLLYRDKLNMVLMNGNSFIHTNIIDGRVIEIYRNGCENLCNYNMSITSVELEHLTKYYDFGYYENVEVDGFLFKEKDKIKFNGLKFGTSLVYKAEKGIFSNFVNHFYNLKSEIKHRIDKGEKLDAQYSAIKTILNSFYGKFGTRTTRTIDYLVKKDKIFTFDRGGKEKNLERVKKLKNEKRRNQILASGQYIETYESEPFYKPFASFVTAYARVYLQSMIIEGCGVENFLYSDTDSFYCSIPKEKVIEGLKKMGVEVHPNNLGAMDNEKNFKEFKTIGAKKYMLRTNDGKITCKCAGVPKDAQKILCNEGFEEFKLGKEVKGKLAQIKCDGGLDLVEVQYIIKDLSLRR</sequence>
<evidence type="ECO:0000256" key="1">
    <source>
        <dbReference type="ARBA" id="ARBA00005755"/>
    </source>
</evidence>
<protein>
    <recommendedName>
        <fullName evidence="2">DNA-directed DNA polymerase</fullName>
        <ecNumber evidence="2">2.7.7.7</ecNumber>
    </recommendedName>
</protein>
<dbReference type="PROSITE" id="PS00116">
    <property type="entry name" value="DNA_POLYMERASE_B"/>
    <property type="match status" value="1"/>
</dbReference>
<dbReference type="InterPro" id="IPR023211">
    <property type="entry name" value="DNA_pol_palm_dom_sf"/>
</dbReference>
<dbReference type="InterPro" id="IPR012337">
    <property type="entry name" value="RNaseH-like_sf"/>
</dbReference>
<dbReference type="InterPro" id="IPR017964">
    <property type="entry name" value="DNA-dir_DNA_pol_B_CS"/>
</dbReference>
<proteinExistence type="inferred from homology"/>
<evidence type="ECO:0000256" key="9">
    <source>
        <dbReference type="ARBA" id="ARBA00023109"/>
    </source>
</evidence>
<dbReference type="EMBL" id="KY996523">
    <property type="protein sequence ID" value="ARW58296.1"/>
    <property type="molecule type" value="Genomic_DNA"/>
</dbReference>
<reference evidence="13 14" key="1">
    <citation type="submission" date="2017-04" db="EMBL/GenBank/DDBJ databases">
        <title>Complete genome sequences of Clostridium perfringens bacteriophage CPS1.</title>
        <authorList>
            <person name="Ha E."/>
            <person name="Ryu S."/>
        </authorList>
    </citation>
    <scope>NUCLEOTIDE SEQUENCE [LARGE SCALE GENOMIC DNA]</scope>
</reference>
<dbReference type="GO" id="GO:0006260">
    <property type="term" value="P:DNA replication"/>
    <property type="evidence" value="ECO:0007669"/>
    <property type="project" value="UniProtKB-KW"/>
</dbReference>
<comment type="similarity">
    <text evidence="1">Belongs to the DNA polymerase type-B family.</text>
</comment>
<evidence type="ECO:0000256" key="8">
    <source>
        <dbReference type="ARBA" id="ARBA00022932"/>
    </source>
</evidence>
<keyword evidence="5" id="KW-0235">DNA replication</keyword>
<accession>A0A2D0WXX7</accession>
<dbReference type="GO" id="GO:0016787">
    <property type="term" value="F:hydrolase activity"/>
    <property type="evidence" value="ECO:0007669"/>
    <property type="project" value="UniProtKB-KW"/>
</dbReference>
<keyword evidence="10" id="KW-0238">DNA-binding</keyword>
<keyword evidence="14" id="KW-1185">Reference proteome</keyword>
<dbReference type="GO" id="GO:0004518">
    <property type="term" value="F:nuclease activity"/>
    <property type="evidence" value="ECO:0007669"/>
    <property type="project" value="UniProtKB-KW"/>
</dbReference>
<keyword evidence="7" id="KW-0378">Hydrolase</keyword>
<dbReference type="SUPFAM" id="SSF53098">
    <property type="entry name" value="Ribonuclease H-like"/>
    <property type="match status" value="1"/>
</dbReference>
<dbReference type="InterPro" id="IPR043502">
    <property type="entry name" value="DNA/RNA_pol_sf"/>
</dbReference>
<dbReference type="Gene3D" id="1.10.287.690">
    <property type="entry name" value="Helix hairpin bin"/>
    <property type="match status" value="1"/>
</dbReference>
<dbReference type="GO" id="GO:0003887">
    <property type="term" value="F:DNA-directed DNA polymerase activity"/>
    <property type="evidence" value="ECO:0007669"/>
    <property type="project" value="UniProtKB-KW"/>
</dbReference>
<evidence type="ECO:0000259" key="12">
    <source>
        <dbReference type="Pfam" id="PF03175"/>
    </source>
</evidence>
<dbReference type="GO" id="GO:0003677">
    <property type="term" value="F:DNA binding"/>
    <property type="evidence" value="ECO:0007669"/>
    <property type="project" value="UniProtKB-KW"/>
</dbReference>
<evidence type="ECO:0000313" key="14">
    <source>
        <dbReference type="Proteomes" id="UP000228854"/>
    </source>
</evidence>
<keyword evidence="6" id="KW-0540">Nuclease</keyword>
<feature type="domain" description="DNA-directed DNA polymerase family B mitochondria/virus" evidence="12">
    <location>
        <begin position="212"/>
        <end position="397"/>
    </location>
</feature>
<name>A0A2D0WXX7_9CAUD</name>